<dbReference type="PANTHER" id="PTHR43173:SF34">
    <property type="entry name" value="ABC1 ATYPICAL KINASE-LIKE DOMAIN-CONTAINING PROTEIN"/>
    <property type="match status" value="1"/>
</dbReference>
<feature type="domain" description="ABC1 atypical kinase-like" evidence="1">
    <location>
        <begin position="115"/>
        <end position="270"/>
    </location>
</feature>
<dbReference type="OrthoDB" id="427480at2759"/>
<dbReference type="Proteomes" id="UP000037460">
    <property type="component" value="Unassembled WGS sequence"/>
</dbReference>
<dbReference type="InterPro" id="IPR051130">
    <property type="entry name" value="Mito_struct-func_regulator"/>
</dbReference>
<protein>
    <recommendedName>
        <fullName evidence="1">ABC1 atypical kinase-like domain-containing protein</fullName>
    </recommendedName>
</protein>
<reference evidence="3" key="1">
    <citation type="journal article" date="2015" name="PLoS Genet.">
        <title>Genome Sequence and Transcriptome Analyses of Chrysochromulina tobin: Metabolic Tools for Enhanced Algal Fitness in the Prominent Order Prymnesiales (Haptophyceae).</title>
        <authorList>
            <person name="Hovde B.T."/>
            <person name="Deodato C.R."/>
            <person name="Hunsperger H.M."/>
            <person name="Ryken S.A."/>
            <person name="Yost W."/>
            <person name="Jha R.K."/>
            <person name="Patterson J."/>
            <person name="Monnat R.J. Jr."/>
            <person name="Barlow S.B."/>
            <person name="Starkenburg S.R."/>
            <person name="Cattolico R.A."/>
        </authorList>
    </citation>
    <scope>NUCLEOTIDE SEQUENCE</scope>
    <source>
        <strain evidence="3">CCMP291</strain>
    </source>
</reference>
<dbReference type="SUPFAM" id="SSF56112">
    <property type="entry name" value="Protein kinase-like (PK-like)"/>
    <property type="match status" value="1"/>
</dbReference>
<proteinExistence type="predicted"/>
<dbReference type="EMBL" id="JWZX01002300">
    <property type="protein sequence ID" value="KOO30059.1"/>
    <property type="molecule type" value="Genomic_DNA"/>
</dbReference>
<accession>A0A0M0JU30</accession>
<organism evidence="2 3">
    <name type="scientific">Chrysochromulina tobinii</name>
    <dbReference type="NCBI Taxonomy" id="1460289"/>
    <lineage>
        <taxon>Eukaryota</taxon>
        <taxon>Haptista</taxon>
        <taxon>Haptophyta</taxon>
        <taxon>Prymnesiophyceae</taxon>
        <taxon>Prymnesiales</taxon>
        <taxon>Chrysochromulinaceae</taxon>
        <taxon>Chrysochromulina</taxon>
    </lineage>
</organism>
<dbReference type="PANTHER" id="PTHR43173">
    <property type="entry name" value="ABC1 FAMILY PROTEIN"/>
    <property type="match status" value="1"/>
</dbReference>
<name>A0A0M0JU30_9EUKA</name>
<dbReference type="CDD" id="cd05121">
    <property type="entry name" value="ABC1_ADCK3-like"/>
    <property type="match status" value="1"/>
</dbReference>
<dbReference type="InterPro" id="IPR011009">
    <property type="entry name" value="Kinase-like_dom_sf"/>
</dbReference>
<evidence type="ECO:0000259" key="1">
    <source>
        <dbReference type="Pfam" id="PF03109"/>
    </source>
</evidence>
<gene>
    <name evidence="2" type="ORF">Ctob_014653</name>
</gene>
<feature type="domain" description="ABC1 atypical kinase-like" evidence="1">
    <location>
        <begin position="363"/>
        <end position="432"/>
    </location>
</feature>
<evidence type="ECO:0000313" key="2">
    <source>
        <dbReference type="EMBL" id="KOO30059.1"/>
    </source>
</evidence>
<dbReference type="AlphaFoldDB" id="A0A0M0JU30"/>
<sequence>MLRFARRVSAGAAAGASAYAAYEYNTNEGFRRACQLYFRIGPVVLLYRAVEFKHALLQPPEDVAEQEWRALDRRFAVPVVKTLEELQGMYTKYGQIAAGMTNTLSPIWIEELRHLEDAVPPRSVEVVYRTIVEETGRPVEATFSTFDPVPLGSASIGQVHRATLASDGSEVAVKVQYPDSKTFFRSDMSTIKSFFKLAAPEQLITLGELERQFEFEFDYRHEAANLAEVSANMTKHGFMPREVVVPSPRVELCSERLLVMELTPGCKLLDGLRRYGAKLAAEQGQTIEEFELAMRRKIEREGVPARYEGPSAAQIERYLRLARWRDALVNSLIVSFNLVLGWAFGRLERRQTLLPPNAPRMMDILMRVHGTQLLVDGVFNADTHAGNFLLMPDDRIALIDYGSTKRLKRAERLSACCMYAALARRDADTLYNLAVAGGYKSKHMDKEVIVKLLRFGNDTFGRDLLGDKNVAQFMDDLKAQDPYEQAADNLVMAAFMSFRLRIVGLALNHPVVCSDWWGRIAEKELEREGVPYRMWTLDFMRELNSATINLATVN</sequence>
<dbReference type="Pfam" id="PF03109">
    <property type="entry name" value="ABC1"/>
    <property type="match status" value="2"/>
</dbReference>
<evidence type="ECO:0000313" key="3">
    <source>
        <dbReference type="Proteomes" id="UP000037460"/>
    </source>
</evidence>
<keyword evidence="3" id="KW-1185">Reference proteome</keyword>
<comment type="caution">
    <text evidence="2">The sequence shown here is derived from an EMBL/GenBank/DDBJ whole genome shotgun (WGS) entry which is preliminary data.</text>
</comment>
<dbReference type="InterPro" id="IPR004147">
    <property type="entry name" value="ABC1_dom"/>
</dbReference>